<reference evidence="2 3" key="1">
    <citation type="submission" date="2015-04" db="EMBL/GenBank/DDBJ databases">
        <title>Complete genome sequence of Schizopora paradoxa KUC8140, a cosmopolitan wood degrader in East Asia.</title>
        <authorList>
            <consortium name="DOE Joint Genome Institute"/>
            <person name="Min B."/>
            <person name="Park H."/>
            <person name="Jang Y."/>
            <person name="Kim J.-J."/>
            <person name="Kim K.H."/>
            <person name="Pangilinan J."/>
            <person name="Lipzen A."/>
            <person name="Riley R."/>
            <person name="Grigoriev I.V."/>
            <person name="Spatafora J.W."/>
            <person name="Choi I.-G."/>
        </authorList>
    </citation>
    <scope>NUCLEOTIDE SEQUENCE [LARGE SCALE GENOMIC DNA]</scope>
    <source>
        <strain evidence="2 3">KUC8140</strain>
    </source>
</reference>
<name>A0A0H2RQR3_9AGAM</name>
<dbReference type="InParanoid" id="A0A0H2RQR3"/>
<protein>
    <submittedName>
        <fullName evidence="2">Uncharacterized protein</fullName>
    </submittedName>
</protein>
<feature type="region of interest" description="Disordered" evidence="1">
    <location>
        <begin position="1"/>
        <end position="22"/>
    </location>
</feature>
<evidence type="ECO:0000313" key="2">
    <source>
        <dbReference type="EMBL" id="KLO13907.1"/>
    </source>
</evidence>
<proteinExistence type="predicted"/>
<feature type="region of interest" description="Disordered" evidence="1">
    <location>
        <begin position="79"/>
        <end position="98"/>
    </location>
</feature>
<accession>A0A0H2RQR3</accession>
<gene>
    <name evidence="2" type="ORF">SCHPADRAFT_889695</name>
</gene>
<dbReference type="AlphaFoldDB" id="A0A0H2RQR3"/>
<sequence length="172" mass="19441">MGRSRRYLDEKRVMTTAGKKGPNPRCGFSECWNAGKVKEEKRVELEKKEERGVLQKRVKRADVISRLQTLIRFRGSKIRKMKKASTPESRSRSTKMAVANGADDPTACFDRSETCHGWRGGREEVATLKALVIEGSFEVDVIRPVGVMDSEKRKMRGRRRGVNVMAKGPSKS</sequence>
<dbReference type="Proteomes" id="UP000053477">
    <property type="component" value="Unassembled WGS sequence"/>
</dbReference>
<evidence type="ECO:0000313" key="3">
    <source>
        <dbReference type="Proteomes" id="UP000053477"/>
    </source>
</evidence>
<keyword evidence="3" id="KW-1185">Reference proteome</keyword>
<feature type="compositionally biased region" description="Basic and acidic residues" evidence="1">
    <location>
        <begin position="1"/>
        <end position="13"/>
    </location>
</feature>
<dbReference type="EMBL" id="KQ085952">
    <property type="protein sequence ID" value="KLO13907.1"/>
    <property type="molecule type" value="Genomic_DNA"/>
</dbReference>
<organism evidence="2 3">
    <name type="scientific">Schizopora paradoxa</name>
    <dbReference type="NCBI Taxonomy" id="27342"/>
    <lineage>
        <taxon>Eukaryota</taxon>
        <taxon>Fungi</taxon>
        <taxon>Dikarya</taxon>
        <taxon>Basidiomycota</taxon>
        <taxon>Agaricomycotina</taxon>
        <taxon>Agaricomycetes</taxon>
        <taxon>Hymenochaetales</taxon>
        <taxon>Schizoporaceae</taxon>
        <taxon>Schizopora</taxon>
    </lineage>
</organism>
<evidence type="ECO:0000256" key="1">
    <source>
        <dbReference type="SAM" id="MobiDB-lite"/>
    </source>
</evidence>
<feature type="region of interest" description="Disordered" evidence="1">
    <location>
        <begin position="152"/>
        <end position="172"/>
    </location>
</feature>